<evidence type="ECO:0000256" key="4">
    <source>
        <dbReference type="ARBA" id="ARBA00023295"/>
    </source>
</evidence>
<reference evidence="8 9" key="1">
    <citation type="submission" date="2016-10" db="EMBL/GenBank/DDBJ databases">
        <authorList>
            <person name="de Groot N.N."/>
        </authorList>
    </citation>
    <scope>NUCLEOTIDE SEQUENCE [LARGE SCALE GENOMIC DNA]</scope>
    <source>
        <strain evidence="8 9">CGMCC 1.10228</strain>
    </source>
</reference>
<keyword evidence="3 5" id="KW-0378">Hydrolase</keyword>
<dbReference type="GO" id="GO:0004553">
    <property type="term" value="F:hydrolase activity, hydrolyzing O-glycosyl compounds"/>
    <property type="evidence" value="ECO:0007669"/>
    <property type="project" value="InterPro"/>
</dbReference>
<name>A0A1G7XAK3_9VIBR</name>
<evidence type="ECO:0000313" key="8">
    <source>
        <dbReference type="EMBL" id="SDG81127.1"/>
    </source>
</evidence>
<dbReference type="OrthoDB" id="177947at2"/>
<organism evidence="8 9">
    <name type="scientific">Vibrio xiamenensis</name>
    <dbReference type="NCBI Taxonomy" id="861298"/>
    <lineage>
        <taxon>Bacteria</taxon>
        <taxon>Pseudomonadati</taxon>
        <taxon>Pseudomonadota</taxon>
        <taxon>Gammaproteobacteria</taxon>
        <taxon>Vibrionales</taxon>
        <taxon>Vibrionaceae</taxon>
        <taxon>Vibrio</taxon>
    </lineage>
</organism>
<dbReference type="CDD" id="cd18820">
    <property type="entry name" value="GH43_LbAraf43-like"/>
    <property type="match status" value="1"/>
</dbReference>
<dbReference type="PANTHER" id="PTHR43817:SF1">
    <property type="entry name" value="HYDROLASE, FAMILY 43, PUTATIVE (AFU_ORTHOLOGUE AFUA_3G01660)-RELATED"/>
    <property type="match status" value="1"/>
</dbReference>
<dbReference type="AlphaFoldDB" id="A0A1G7XAK3"/>
<dbReference type="RefSeq" id="WP_093269736.1">
    <property type="nucleotide sequence ID" value="NZ_FNDD01000003.1"/>
</dbReference>
<dbReference type="InterPro" id="IPR023296">
    <property type="entry name" value="Glyco_hydro_beta-prop_sf"/>
</dbReference>
<evidence type="ECO:0000256" key="6">
    <source>
        <dbReference type="SAM" id="SignalP"/>
    </source>
</evidence>
<dbReference type="SUPFAM" id="SSF50370">
    <property type="entry name" value="Ricin B-like lectins"/>
    <property type="match status" value="1"/>
</dbReference>
<proteinExistence type="inferred from homology"/>
<dbReference type="InterPro" id="IPR000772">
    <property type="entry name" value="Ricin_B_lectin"/>
</dbReference>
<protein>
    <submittedName>
        <fullName evidence="8">Beta-xylosidase, GH43 family</fullName>
    </submittedName>
</protein>
<dbReference type="Pfam" id="PF04616">
    <property type="entry name" value="Glyco_hydro_43"/>
    <property type="match status" value="1"/>
</dbReference>
<keyword evidence="2 6" id="KW-0732">Signal</keyword>
<dbReference type="Gene3D" id="2.80.10.50">
    <property type="match status" value="2"/>
</dbReference>
<comment type="similarity">
    <text evidence="1 5">Belongs to the glycosyl hydrolase 43 family.</text>
</comment>
<keyword evidence="9" id="KW-1185">Reference proteome</keyword>
<accession>A0A1G7XAK3</accession>
<dbReference type="EMBL" id="FNDD01000003">
    <property type="protein sequence ID" value="SDG81127.1"/>
    <property type="molecule type" value="Genomic_DNA"/>
</dbReference>
<sequence length="589" mass="65299">MLHSINRCRVIKSLLFGLFSAVITLLTCSVQAESTTFTNPVYENGADPWLMYYNGNYYSTTTTWSSQLEMRKSPTLAGLADATPVNIWSETNEDRCCNFWAFEFHRLNGPNGWRWYVLYTSGRSGTYDYQHQSVLESVGDDPMGPYEYKGSPMPDSYNIDGSYITINNQLYLMYSQWQDDEQKNFIIKMENPWTVSGEASLLTRPSEDWERVGLNVNEGPEPLIHDGRVFVVYSASYCATPDYKLGLLELTGDDPLDPDAWTKSDEPVFTKANGVYGPGHNGFFTSPDGSEDWLVYHGNAGEDDGCSTLRSMRAQPFTWNDDGTPNFGEPVASGVEIDVPSGENGPMWVMPEAPMMRVNHYTTESSDDDTSLALQGSTPLIVDQLPDGTVRLADYAGQFLTGAECAGEQGFLPWQNKTCQRWTVSVNDNGLLTFTNSADESVFTASGCSGDDCDQFGLSPLSAVAIVSGQSGKVLTATSSSTEQQPWTNETSQKWWLQPQQDGTVTMVPDSEPTHCLNVSGNSTAFGNCSDDTSKWYLRPRDEGGYRLVSKASEKVMDLTNCDLNDGIAIGVYADLDNICQRFYLRDVE</sequence>
<dbReference type="InterPro" id="IPR006710">
    <property type="entry name" value="Glyco_hydro_43"/>
</dbReference>
<dbReference type="STRING" id="861298.SAMN04488136_10345"/>
<feature type="domain" description="Ricin B lectin" evidence="7">
    <location>
        <begin position="463"/>
        <end position="527"/>
    </location>
</feature>
<gene>
    <name evidence="8" type="ORF">SAMN04488136_10345</name>
</gene>
<evidence type="ECO:0000256" key="1">
    <source>
        <dbReference type="ARBA" id="ARBA00009865"/>
    </source>
</evidence>
<evidence type="ECO:0000256" key="3">
    <source>
        <dbReference type="ARBA" id="ARBA00022801"/>
    </source>
</evidence>
<dbReference type="InterPro" id="IPR035992">
    <property type="entry name" value="Ricin_B-like_lectins"/>
</dbReference>
<keyword evidence="4 5" id="KW-0326">Glycosidase</keyword>
<dbReference type="SUPFAM" id="SSF75005">
    <property type="entry name" value="Arabinanase/levansucrase/invertase"/>
    <property type="match status" value="1"/>
</dbReference>
<dbReference type="PANTHER" id="PTHR43817">
    <property type="entry name" value="GLYCOSYL HYDROLASE"/>
    <property type="match status" value="1"/>
</dbReference>
<evidence type="ECO:0000313" key="9">
    <source>
        <dbReference type="Proteomes" id="UP000198854"/>
    </source>
</evidence>
<dbReference type="Gene3D" id="2.115.10.20">
    <property type="entry name" value="Glycosyl hydrolase domain, family 43"/>
    <property type="match status" value="1"/>
</dbReference>
<evidence type="ECO:0000256" key="2">
    <source>
        <dbReference type="ARBA" id="ARBA00022729"/>
    </source>
</evidence>
<dbReference type="GO" id="GO:0005975">
    <property type="term" value="P:carbohydrate metabolic process"/>
    <property type="evidence" value="ECO:0007669"/>
    <property type="project" value="InterPro"/>
</dbReference>
<evidence type="ECO:0000259" key="7">
    <source>
        <dbReference type="Pfam" id="PF14200"/>
    </source>
</evidence>
<feature type="chain" id="PRO_5011591789" evidence="6">
    <location>
        <begin position="33"/>
        <end position="589"/>
    </location>
</feature>
<dbReference type="Pfam" id="PF14200">
    <property type="entry name" value="RicinB_lectin_2"/>
    <property type="match status" value="1"/>
</dbReference>
<evidence type="ECO:0000256" key="5">
    <source>
        <dbReference type="RuleBase" id="RU361187"/>
    </source>
</evidence>
<dbReference type="Proteomes" id="UP000198854">
    <property type="component" value="Unassembled WGS sequence"/>
</dbReference>
<feature type="signal peptide" evidence="6">
    <location>
        <begin position="1"/>
        <end position="32"/>
    </location>
</feature>